<protein>
    <submittedName>
        <fullName evidence="3">Uncharacterized protein</fullName>
    </submittedName>
</protein>
<feature type="compositionally biased region" description="Low complexity" evidence="2">
    <location>
        <begin position="16"/>
        <end position="31"/>
    </location>
</feature>
<sequence>SQEGPASPLRSPVTPPSSGSASPAPTPALAVDSATCGVPVERRDASVGSASPNEASHGAPTEQSLCELAKLVVGVMRRPPPRVHSRLDLSEASSVSEVLAATIAPYRLPPHESEELVDLRDEVARLQARCEEAERSLATEVDLRTTAEANVTRSNEDFYTMSDSNQSLRSENEGLVDRIRDLDTTVARQAYVLQQLKDRYGTSEADCAAAMRYVEQERERAKAGLVVYNAELTKLRQYLEENDRGSVSSPSPRMKALLAENASLRRANSILRRNSAEHGLNTDALVLSTAGISARDINWELLGLGADHAGFLRLLPPASDSESSDDGQQ</sequence>
<feature type="non-terminal residue" evidence="3">
    <location>
        <position position="1"/>
    </location>
</feature>
<keyword evidence="1" id="KW-0175">Coiled coil</keyword>
<evidence type="ECO:0000256" key="2">
    <source>
        <dbReference type="SAM" id="MobiDB-lite"/>
    </source>
</evidence>
<name>A0A225UIL6_9STRA</name>
<dbReference type="EMBL" id="NBNE01017220">
    <property type="protein sequence ID" value="OWY92838.1"/>
    <property type="molecule type" value="Genomic_DNA"/>
</dbReference>
<comment type="caution">
    <text evidence="3">The sequence shown here is derived from an EMBL/GenBank/DDBJ whole genome shotgun (WGS) entry which is preliminary data.</text>
</comment>
<accession>A0A225UIL6</accession>
<dbReference type="AlphaFoldDB" id="A0A225UIL6"/>
<feature type="coiled-coil region" evidence="1">
    <location>
        <begin position="116"/>
        <end position="143"/>
    </location>
</feature>
<dbReference type="Proteomes" id="UP000198211">
    <property type="component" value="Unassembled WGS sequence"/>
</dbReference>
<gene>
    <name evidence="3" type="ORF">PHMEG_00037992</name>
</gene>
<feature type="region of interest" description="Disordered" evidence="2">
    <location>
        <begin position="1"/>
        <end position="62"/>
    </location>
</feature>
<evidence type="ECO:0000313" key="4">
    <source>
        <dbReference type="Proteomes" id="UP000198211"/>
    </source>
</evidence>
<proteinExistence type="predicted"/>
<evidence type="ECO:0000256" key="1">
    <source>
        <dbReference type="SAM" id="Coils"/>
    </source>
</evidence>
<organism evidence="3 4">
    <name type="scientific">Phytophthora megakarya</name>
    <dbReference type="NCBI Taxonomy" id="4795"/>
    <lineage>
        <taxon>Eukaryota</taxon>
        <taxon>Sar</taxon>
        <taxon>Stramenopiles</taxon>
        <taxon>Oomycota</taxon>
        <taxon>Peronosporomycetes</taxon>
        <taxon>Peronosporales</taxon>
        <taxon>Peronosporaceae</taxon>
        <taxon>Phytophthora</taxon>
    </lineage>
</organism>
<dbReference type="OrthoDB" id="125411at2759"/>
<keyword evidence="4" id="KW-1185">Reference proteome</keyword>
<evidence type="ECO:0000313" key="3">
    <source>
        <dbReference type="EMBL" id="OWY92838.1"/>
    </source>
</evidence>
<reference evidence="4" key="1">
    <citation type="submission" date="2017-03" db="EMBL/GenBank/DDBJ databases">
        <title>Phytopthora megakarya and P. palmivora, two closely related causual agents of cacao black pod achieved similar genome size and gene model numbers by different mechanisms.</title>
        <authorList>
            <person name="Ali S."/>
            <person name="Shao J."/>
            <person name="Larry D.J."/>
            <person name="Kronmiller B."/>
            <person name="Shen D."/>
            <person name="Strem M.D."/>
            <person name="Melnick R.L."/>
            <person name="Guiltinan M.J."/>
            <person name="Tyler B.M."/>
            <person name="Meinhardt L.W."/>
            <person name="Bailey B.A."/>
        </authorList>
    </citation>
    <scope>NUCLEOTIDE SEQUENCE [LARGE SCALE GENOMIC DNA]</scope>
    <source>
        <strain evidence="4">zdho120</strain>
    </source>
</reference>